<dbReference type="Pfam" id="PF06035">
    <property type="entry name" value="Peptidase_C93"/>
    <property type="match status" value="1"/>
</dbReference>
<dbReference type="KEGG" id="plal:FXN65_21070"/>
<dbReference type="Gene3D" id="3.10.620.30">
    <property type="match status" value="1"/>
</dbReference>
<evidence type="ECO:0008006" key="3">
    <source>
        <dbReference type="Google" id="ProtNLM"/>
    </source>
</evidence>
<organism evidence="1 2">
    <name type="scientific">Metapseudomonas lalkuanensis</name>
    <dbReference type="NCBI Taxonomy" id="2604832"/>
    <lineage>
        <taxon>Bacteria</taxon>
        <taxon>Pseudomonadati</taxon>
        <taxon>Pseudomonadota</taxon>
        <taxon>Gammaproteobacteria</taxon>
        <taxon>Pseudomonadales</taxon>
        <taxon>Pseudomonadaceae</taxon>
        <taxon>Metapseudomonas</taxon>
    </lineage>
</organism>
<protein>
    <recommendedName>
        <fullName evidence="3">Transglutaminase-like cysteine peptidase</fullName>
    </recommendedName>
</protein>
<dbReference type="Proteomes" id="UP000327179">
    <property type="component" value="Chromosome"/>
</dbReference>
<dbReference type="PANTHER" id="PTHR39327">
    <property type="match status" value="1"/>
</dbReference>
<keyword evidence="2" id="KW-1185">Reference proteome</keyword>
<dbReference type="InterPro" id="IPR010319">
    <property type="entry name" value="Transglutaminase-like_Cys_pept"/>
</dbReference>
<proteinExistence type="predicted"/>
<dbReference type="RefSeq" id="WP_151136054.1">
    <property type="nucleotide sequence ID" value="NZ_CP043311.1"/>
</dbReference>
<dbReference type="AlphaFoldDB" id="A0A5J6QUM9"/>
<dbReference type="EMBL" id="CP043311">
    <property type="protein sequence ID" value="QEY64429.1"/>
    <property type="molecule type" value="Genomic_DNA"/>
</dbReference>
<evidence type="ECO:0000313" key="2">
    <source>
        <dbReference type="Proteomes" id="UP000327179"/>
    </source>
</evidence>
<evidence type="ECO:0000313" key="1">
    <source>
        <dbReference type="EMBL" id="QEY64429.1"/>
    </source>
</evidence>
<name>A0A5J6QUM9_9GAMM</name>
<accession>A0A5J6QUM9</accession>
<reference evidence="1 2" key="1">
    <citation type="submission" date="2019-08" db="EMBL/GenBank/DDBJ databases">
        <title>Whole-genome Sequencing of e-waste polymer degrading bacterium Pseudomonas sp. strain PE08.</title>
        <authorList>
            <person name="Kirdat K."/>
            <person name="Debbarma P."/>
            <person name="Narawade N."/>
            <person name="Suyal D."/>
            <person name="Thorat V."/>
            <person name="Shouche Y."/>
            <person name="Goel R."/>
            <person name="Yadav A."/>
        </authorList>
    </citation>
    <scope>NUCLEOTIDE SEQUENCE [LARGE SCALE GENOMIC DNA]</scope>
    <source>
        <strain evidence="1 2">PE08</strain>
    </source>
</reference>
<sequence length="232" mass="26281">MQKPVSRRFGLSLSWHFLALLLFGGSLLFGAGSAKAAWSVDPVLRKAEKRYGRSGPAKERLHAWHELLESGRQLGERQQLQAVNQLINRQVRFSDDSELWQRRDYWATPVETLAKGAGDCEDFALAKYFTLLQLGVAPDKLRITYARALELNQAHMVVTYHETPDAEPLVLDNLVDDILPTYRRQDLALRYAFDAQGLYAMKGSAFKRVGSTAELPFWQGLLARMAREGFVL</sequence>
<gene>
    <name evidence="1" type="ORF">FXN65_21070</name>
</gene>
<dbReference type="PANTHER" id="PTHR39327:SF1">
    <property type="entry name" value="BLR5470 PROTEIN"/>
    <property type="match status" value="1"/>
</dbReference>